<gene>
    <name evidence="1" type="ORF">DXD79_31410</name>
</gene>
<protein>
    <submittedName>
        <fullName evidence="1">Uncharacterized protein</fullName>
    </submittedName>
</protein>
<comment type="caution">
    <text evidence="1">The sequence shown here is derived from an EMBL/GenBank/DDBJ whole genome shotgun (WGS) entry which is preliminary data.</text>
</comment>
<dbReference type="AlphaFoldDB" id="A0A374NYV8"/>
<reference evidence="1 2" key="1">
    <citation type="submission" date="2018-08" db="EMBL/GenBank/DDBJ databases">
        <title>A genome reference for cultivated species of the human gut microbiota.</title>
        <authorList>
            <person name="Zou Y."/>
            <person name="Xue W."/>
            <person name="Luo G."/>
        </authorList>
    </citation>
    <scope>NUCLEOTIDE SEQUENCE [LARGE SCALE GENOMIC DNA]</scope>
    <source>
        <strain evidence="1 2">TM09-12</strain>
    </source>
</reference>
<accession>A0A374NYV8</accession>
<evidence type="ECO:0000313" key="2">
    <source>
        <dbReference type="Proteomes" id="UP000263014"/>
    </source>
</evidence>
<proteinExistence type="predicted"/>
<organism evidence="1 2">
    <name type="scientific">Hungatella hathewayi</name>
    <dbReference type="NCBI Taxonomy" id="154046"/>
    <lineage>
        <taxon>Bacteria</taxon>
        <taxon>Bacillati</taxon>
        <taxon>Bacillota</taxon>
        <taxon>Clostridia</taxon>
        <taxon>Lachnospirales</taxon>
        <taxon>Lachnospiraceae</taxon>
        <taxon>Hungatella</taxon>
    </lineage>
</organism>
<dbReference type="EMBL" id="QSON01000029">
    <property type="protein sequence ID" value="RGI95624.1"/>
    <property type="molecule type" value="Genomic_DNA"/>
</dbReference>
<sequence length="338" mass="39907">MFEFASVSKSTVFDKTEWLSFSPVNGKWIYELYEKDAENGKPMRQAVERLFAMSMEERETIYTAIAHDMKFAEDPANGFQFESIGLEKGAQSVISDFFLYFYNVVLCSAHFALQGLTKDKFGRADFAQEYFSGKNKKIKYICPVCLQTTTNAEREDDIEHYFAKAWIPCLALHPYNLYFICPVCNERYKSMKRVFHDGIIDVRRVFLPYIDTIRDRVKIEFIHEEEKDRISLAPADESETYINEKIDSFNQLFDLENRWSGFMEYYFETRSSLYKSLDFSDIDELKEEMRRDLKKAACLAVNRPETYLETKYLEWIYGSQLKAFYSNMVQKDRNTVVI</sequence>
<dbReference type="RefSeq" id="WP_117633510.1">
    <property type="nucleotide sequence ID" value="NZ_QSON01000029.1"/>
</dbReference>
<evidence type="ECO:0000313" key="1">
    <source>
        <dbReference type="EMBL" id="RGI95624.1"/>
    </source>
</evidence>
<dbReference type="Proteomes" id="UP000263014">
    <property type="component" value="Unassembled WGS sequence"/>
</dbReference>
<name>A0A374NYV8_9FIRM</name>